<accession>A0ABR0B6C7</accession>
<reference evidence="1 2" key="1">
    <citation type="journal article" date="2023" name="Nucleic Acids Res.">
        <title>The hologenome of Daphnia magna reveals possible DNA methylation and microbiome-mediated evolution of the host genome.</title>
        <authorList>
            <person name="Chaturvedi A."/>
            <person name="Li X."/>
            <person name="Dhandapani V."/>
            <person name="Marshall H."/>
            <person name="Kissane S."/>
            <person name="Cuenca-Cambronero M."/>
            <person name="Asole G."/>
            <person name="Calvet F."/>
            <person name="Ruiz-Romero M."/>
            <person name="Marangio P."/>
            <person name="Guigo R."/>
            <person name="Rago D."/>
            <person name="Mirbahai L."/>
            <person name="Eastwood N."/>
            <person name="Colbourne J.K."/>
            <person name="Zhou J."/>
            <person name="Mallon E."/>
            <person name="Orsini L."/>
        </authorList>
    </citation>
    <scope>NUCLEOTIDE SEQUENCE [LARGE SCALE GENOMIC DNA]</scope>
    <source>
        <strain evidence="1">LRV0_1</strain>
    </source>
</reference>
<keyword evidence="2" id="KW-1185">Reference proteome</keyword>
<proteinExistence type="predicted"/>
<sequence length="107" mass="12588">MASQQSMATHIRSDNICEWRYRIAQQRSHVGKRLGKYSYRRWLCTNGLSSYEISVPNLMLTDYFSRENKVKPQLVVVIVFCHSCVLENSTIHFVKIGRTFNFIIKEI</sequence>
<dbReference type="Proteomes" id="UP001234178">
    <property type="component" value="Unassembled WGS sequence"/>
</dbReference>
<evidence type="ECO:0000313" key="1">
    <source>
        <dbReference type="EMBL" id="KAK4037236.1"/>
    </source>
</evidence>
<comment type="caution">
    <text evidence="1">The sequence shown here is derived from an EMBL/GenBank/DDBJ whole genome shotgun (WGS) entry which is preliminary data.</text>
</comment>
<gene>
    <name evidence="1" type="ORF">OUZ56_029274</name>
</gene>
<protein>
    <submittedName>
        <fullName evidence="1">Uncharacterized protein</fullName>
    </submittedName>
</protein>
<name>A0ABR0B6C7_9CRUS</name>
<evidence type="ECO:0000313" key="2">
    <source>
        <dbReference type="Proteomes" id="UP001234178"/>
    </source>
</evidence>
<dbReference type="EMBL" id="JAOYFB010000040">
    <property type="protein sequence ID" value="KAK4037236.1"/>
    <property type="molecule type" value="Genomic_DNA"/>
</dbReference>
<organism evidence="1 2">
    <name type="scientific">Daphnia magna</name>
    <dbReference type="NCBI Taxonomy" id="35525"/>
    <lineage>
        <taxon>Eukaryota</taxon>
        <taxon>Metazoa</taxon>
        <taxon>Ecdysozoa</taxon>
        <taxon>Arthropoda</taxon>
        <taxon>Crustacea</taxon>
        <taxon>Branchiopoda</taxon>
        <taxon>Diplostraca</taxon>
        <taxon>Cladocera</taxon>
        <taxon>Anomopoda</taxon>
        <taxon>Daphniidae</taxon>
        <taxon>Daphnia</taxon>
    </lineage>
</organism>